<evidence type="ECO:0000313" key="1">
    <source>
        <dbReference type="EMBL" id="GMG87072.1"/>
    </source>
</evidence>
<dbReference type="Pfam" id="PF05960">
    <property type="entry name" value="DUF885"/>
    <property type="match status" value="1"/>
</dbReference>
<gene>
    <name evidence="1" type="ORF">MNKW57_13930</name>
</gene>
<dbReference type="Proteomes" id="UP001224392">
    <property type="component" value="Unassembled WGS sequence"/>
</dbReference>
<protein>
    <submittedName>
        <fullName evidence="1">DUF885 domain-containing protein</fullName>
    </submittedName>
</protein>
<reference evidence="1 2" key="1">
    <citation type="submission" date="2023-04" db="EMBL/GenBank/DDBJ databases">
        <title>Marinobulbifer ophiurae gen. nov., sp. Nov., isolate from tissue of brittle star Ophioplocus japonicus.</title>
        <authorList>
            <person name="Kawano K."/>
            <person name="Sawayama S."/>
            <person name="Nakagawa S."/>
        </authorList>
    </citation>
    <scope>NUCLEOTIDE SEQUENCE [LARGE SCALE GENOMIC DNA]</scope>
    <source>
        <strain evidence="1 2">NKW57</strain>
    </source>
</reference>
<proteinExistence type="predicted"/>
<dbReference type="PROSITE" id="PS51257">
    <property type="entry name" value="PROKAR_LIPOPROTEIN"/>
    <property type="match status" value="1"/>
</dbReference>
<accession>A0ABQ6LYG9</accession>
<sequence>MKRNIRTKQAISLIPGILALAVLSGCQGDKAPGIDAEQATKAQNDVAADDAAVKDPTAEAERLTEWLDAKYEEKLQFSPMKLSRLGRKALYDQIDDMSEEAAAGQLQWFGKTVAELKASFDYDRLPPLAQESYDLWVFEYERDKANDAFRRHRYFANELGGPESSLPSFLISIHKVESVEDMQAYIARIAGIGRAITQLHERAKLSAADGVRPPQFIYDLAQQRAQKVITGAPFNGEGEAPLFRDAKGKIKALQEAGKIDEEAAAELEAAASTALTGTFEPAYDAYIAWLKSDKGNADVEPRGVSALPDGEAYYKNRLANHTTLDISADAVHQMGLDEVARIHKEMETIKQAAGFEGTLQDFFTYIRDDKSLYFPNTDAGREGYLSDTRGFLAEIEEKLPEYFGILPKAKLEVQRVEKFREVDGGAAHYRAGTPDGSRPGTYYIHMSDMGAYSKTKMETTAYHEGSPGHHMQISIAQELEGIPQFRTQAGFGAYIEGWALYSEQLAKEMGQFENILMDFGRLNSEVWRAARLVVDSGLHAKGWSQKQTEDYLLQNTAIPASAIRSEVRRYLTIPGQATSYKSGMLKILELREKAKGELGEKFDIRGFHDTVLGGGSLPLPMLEKRVEHWIREQKDAA</sequence>
<dbReference type="EMBL" id="BSYJ01000003">
    <property type="protein sequence ID" value="GMG87072.1"/>
    <property type="molecule type" value="Genomic_DNA"/>
</dbReference>
<evidence type="ECO:0000313" key="2">
    <source>
        <dbReference type="Proteomes" id="UP001224392"/>
    </source>
</evidence>
<keyword evidence="2" id="KW-1185">Reference proteome</keyword>
<name>A0ABQ6LYG9_9GAMM</name>
<dbReference type="PANTHER" id="PTHR33361">
    <property type="entry name" value="GLR0591 PROTEIN"/>
    <property type="match status" value="1"/>
</dbReference>
<organism evidence="1 2">
    <name type="scientific">Biformimicrobium ophioploci</name>
    <dbReference type="NCBI Taxonomy" id="3036711"/>
    <lineage>
        <taxon>Bacteria</taxon>
        <taxon>Pseudomonadati</taxon>
        <taxon>Pseudomonadota</taxon>
        <taxon>Gammaproteobacteria</taxon>
        <taxon>Cellvibrionales</taxon>
        <taxon>Microbulbiferaceae</taxon>
        <taxon>Biformimicrobium</taxon>
    </lineage>
</organism>
<dbReference type="RefSeq" id="WP_285763712.1">
    <property type="nucleotide sequence ID" value="NZ_BSYJ01000003.1"/>
</dbReference>
<dbReference type="InterPro" id="IPR010281">
    <property type="entry name" value="DUF885"/>
</dbReference>
<comment type="caution">
    <text evidence="1">The sequence shown here is derived from an EMBL/GenBank/DDBJ whole genome shotgun (WGS) entry which is preliminary data.</text>
</comment>
<dbReference type="PANTHER" id="PTHR33361:SF16">
    <property type="entry name" value="DUF885 DOMAIN-CONTAINING PROTEIN"/>
    <property type="match status" value="1"/>
</dbReference>